<keyword evidence="1" id="KW-0812">Transmembrane</keyword>
<evidence type="ECO:0000313" key="2">
    <source>
        <dbReference type="EMBL" id="MCZ2720841.1"/>
    </source>
</evidence>
<keyword evidence="1" id="KW-0472">Membrane</keyword>
<dbReference type="Proteomes" id="UP001149719">
    <property type="component" value="Unassembled WGS sequence"/>
</dbReference>
<keyword evidence="1" id="KW-1133">Transmembrane helix</keyword>
<feature type="transmembrane region" description="Helical" evidence="1">
    <location>
        <begin position="166"/>
        <end position="184"/>
    </location>
</feature>
<feature type="transmembrane region" description="Helical" evidence="1">
    <location>
        <begin position="52"/>
        <end position="71"/>
    </location>
</feature>
<proteinExistence type="predicted"/>
<comment type="caution">
    <text evidence="2">The sequence shown here is derived from an EMBL/GenBank/DDBJ whole genome shotgun (WGS) entry which is preliminary data.</text>
</comment>
<reference evidence="2" key="1">
    <citation type="submission" date="2022-12" db="EMBL/GenBank/DDBJ databases">
        <title>Marinomonas 15G1-11 sp. nov, isolated from marine algae.</title>
        <authorList>
            <person name="Butt M."/>
            <person name="Choi D.G."/>
            <person name="Kim J.M."/>
            <person name="Lee J.K."/>
            <person name="Baek J.H."/>
            <person name="Jeon C.O."/>
        </authorList>
    </citation>
    <scope>NUCLEOTIDE SEQUENCE</scope>
    <source>
        <strain evidence="2">15G1-11</strain>
    </source>
</reference>
<sequence>MQPEQLMALRRADLKTSIVLIILSTLMIIESFSFPLSDSYAGVTNAWYVSPALFPILIASILLICGIALFVKALVFVKKNAGTASAKESSESWGRFFLLVSLIAGQVYGWVPIVDFALAAFVFLFLFIFSFYSDSVLVQKKILFLWTSLSIALLLIAQVFSPGEEARMFLDWGVVLVIGLIVFVSKNWANQTQTQKAWRSSWKAALVVTIIACPVFRLGMLVPLPTEGIVIEKMVDAKYAIRDMWRGK</sequence>
<evidence type="ECO:0008006" key="4">
    <source>
        <dbReference type="Google" id="ProtNLM"/>
    </source>
</evidence>
<gene>
    <name evidence="2" type="ORF">O1D97_04080</name>
</gene>
<feature type="transmembrane region" description="Helical" evidence="1">
    <location>
        <begin position="12"/>
        <end position="32"/>
    </location>
</feature>
<evidence type="ECO:0000313" key="3">
    <source>
        <dbReference type="Proteomes" id="UP001149719"/>
    </source>
</evidence>
<organism evidence="2 3">
    <name type="scientific">Marinomonas phaeophyticola</name>
    <dbReference type="NCBI Taxonomy" id="3004091"/>
    <lineage>
        <taxon>Bacteria</taxon>
        <taxon>Pseudomonadati</taxon>
        <taxon>Pseudomonadota</taxon>
        <taxon>Gammaproteobacteria</taxon>
        <taxon>Oceanospirillales</taxon>
        <taxon>Oceanospirillaceae</taxon>
        <taxon>Marinomonas</taxon>
    </lineage>
</organism>
<dbReference type="EMBL" id="JAPUBN010000011">
    <property type="protein sequence ID" value="MCZ2720841.1"/>
    <property type="molecule type" value="Genomic_DNA"/>
</dbReference>
<feature type="transmembrane region" description="Helical" evidence="1">
    <location>
        <begin position="92"/>
        <end position="110"/>
    </location>
</feature>
<keyword evidence="3" id="KW-1185">Reference proteome</keyword>
<name>A0ABT4JRD3_9GAMM</name>
<accession>A0ABT4JRD3</accession>
<feature type="transmembrane region" description="Helical" evidence="1">
    <location>
        <begin position="142"/>
        <end position="160"/>
    </location>
</feature>
<protein>
    <recommendedName>
        <fullName evidence="4">Tripartite tricarboxylate transporter TctB family protein</fullName>
    </recommendedName>
</protein>
<dbReference type="RefSeq" id="WP_269123046.1">
    <property type="nucleotide sequence ID" value="NZ_JAPUBN010000011.1"/>
</dbReference>
<evidence type="ECO:0000256" key="1">
    <source>
        <dbReference type="SAM" id="Phobius"/>
    </source>
</evidence>
<feature type="transmembrane region" description="Helical" evidence="1">
    <location>
        <begin position="116"/>
        <end position="133"/>
    </location>
</feature>
<feature type="transmembrane region" description="Helical" evidence="1">
    <location>
        <begin position="204"/>
        <end position="224"/>
    </location>
</feature>